<dbReference type="OrthoDB" id="676979at2759"/>
<feature type="binding site" evidence="20">
    <location>
        <position position="568"/>
    </location>
    <ligand>
        <name>ATP</name>
        <dbReference type="ChEBI" id="CHEBI:30616"/>
    </ligand>
</feature>
<keyword evidence="8 21" id="KW-0812">Transmembrane</keyword>
<evidence type="ECO:0000256" key="1">
    <source>
        <dbReference type="ARBA" id="ARBA00004251"/>
    </source>
</evidence>
<dbReference type="Pfam" id="PF00069">
    <property type="entry name" value="Pkinase"/>
    <property type="match status" value="1"/>
</dbReference>
<dbReference type="InterPro" id="IPR051420">
    <property type="entry name" value="Ser_Thr_Kinases_DiverseReg"/>
</dbReference>
<evidence type="ECO:0000313" key="24">
    <source>
        <dbReference type="Proteomes" id="UP000230069"/>
    </source>
</evidence>
<dbReference type="FunFam" id="3.80.10.10:FF:000383">
    <property type="entry name" value="Leucine-rich repeat receptor protein kinase EMS1"/>
    <property type="match status" value="1"/>
</dbReference>
<dbReference type="Gene3D" id="1.10.510.10">
    <property type="entry name" value="Transferase(Phosphotransferase) domain 1"/>
    <property type="match status" value="1"/>
</dbReference>
<dbReference type="GO" id="GO:0005886">
    <property type="term" value="C:plasma membrane"/>
    <property type="evidence" value="ECO:0007669"/>
    <property type="project" value="UniProtKB-SubCell"/>
</dbReference>
<dbReference type="PANTHER" id="PTHR48005:SF70">
    <property type="entry name" value="MDIS1-INTERACTING RECEPTOR LIKE KINASE 2-LIKE"/>
    <property type="match status" value="1"/>
</dbReference>
<evidence type="ECO:0000256" key="20">
    <source>
        <dbReference type="PROSITE-ProRule" id="PRU10141"/>
    </source>
</evidence>
<comment type="catalytic activity">
    <reaction evidence="19">
        <text>L-seryl-[protein] + ATP = O-phospho-L-seryl-[protein] + ADP + H(+)</text>
        <dbReference type="Rhea" id="RHEA:17989"/>
        <dbReference type="Rhea" id="RHEA-COMP:9863"/>
        <dbReference type="Rhea" id="RHEA-COMP:11604"/>
        <dbReference type="ChEBI" id="CHEBI:15378"/>
        <dbReference type="ChEBI" id="CHEBI:29999"/>
        <dbReference type="ChEBI" id="CHEBI:30616"/>
        <dbReference type="ChEBI" id="CHEBI:83421"/>
        <dbReference type="ChEBI" id="CHEBI:456216"/>
        <dbReference type="EC" id="2.7.11.1"/>
    </reaction>
</comment>
<evidence type="ECO:0000256" key="7">
    <source>
        <dbReference type="ARBA" id="ARBA00022679"/>
    </source>
</evidence>
<evidence type="ECO:0000256" key="5">
    <source>
        <dbReference type="ARBA" id="ARBA00022553"/>
    </source>
</evidence>
<evidence type="ECO:0000256" key="14">
    <source>
        <dbReference type="ARBA" id="ARBA00022989"/>
    </source>
</evidence>
<dbReference type="GO" id="GO:0005524">
    <property type="term" value="F:ATP binding"/>
    <property type="evidence" value="ECO:0007669"/>
    <property type="project" value="UniProtKB-UniRule"/>
</dbReference>
<sequence length="820" mass="91135">VLDLFNNFFYGTIPVHIANLSQLTHIDFGTNHFSGHIPPEIGQLTSLQHLYLSDNIFSGCIPLEFGNLFNISKLLISRNRLTGPIPTTIGNLTKITKLSIYSNQLNGSLPFSIGNLKKMNFLYLYENNLSGSIPLDLGNLNSLVELGIQNNSFTGPIPSSLGNLHNLTILYLYNNQLFGFIPLELGSLKSLEWIDLSSNHFSGPIPSFLCDLQNLTKLSLSKNNFIGPIPNILKNCKNLIRLRLDGNLLHGNISHVFSTYHQKLNYIDLSDNKLYGELPNNWSGFKNLTNIRISNTNITGRIPTGLAELKILGDLDISKNHLIGEIPRELGKLTSLSKLNFSGNNLDGNLPKELGKLNGLETLDLSSNSFSGLIPKEIADCSKLWSLNLSRNMLTGSIPHSFEDMISLTSIDVSYNELEGHVPESNAFKDASIKQFEHNKGLCGNITGMQHCELSDMDHSGTNRRSKIVKMILGSVGGALSLLFAILGIYFVYYKKKIDTEVQTIEVQTVEPINSDLFCIWDFDGKNVYDDIIAATEEFDDKYCIGVGGFGSVYKAVLSTGQVVAVKKFYSREDGEQVNLKSFSAEIHALTELRHRNIVKLYGICSHVRHSFLIYEYLQRGCLEKLLRNDEEVASLDWIKRIKILKGVASALSYMHHGCTPPLIHRDISSKNILLDPEYEAYVADFGIARDLNPNSSNWTTHAGTYGYLAPELAYTMRLTEKCDVYSFGVLALEVIMGNHPGEFISSLGTSSSSSAVNILVTDRLDKRLSPPIPKIFKEVVLVVKIAVACINTSPECRPKMDFVCHELSSCLVKVSDCIF</sequence>
<keyword evidence="17" id="KW-0325">Glycoprotein</keyword>
<evidence type="ECO:0000256" key="10">
    <source>
        <dbReference type="ARBA" id="ARBA00022737"/>
    </source>
</evidence>
<evidence type="ECO:0000256" key="6">
    <source>
        <dbReference type="ARBA" id="ARBA00022614"/>
    </source>
</evidence>
<evidence type="ECO:0000256" key="17">
    <source>
        <dbReference type="ARBA" id="ARBA00023180"/>
    </source>
</evidence>
<comment type="subcellular location">
    <subcellularLocation>
        <location evidence="1">Cell membrane</location>
        <topology evidence="1">Single-pass type I membrane protein</topology>
    </subcellularLocation>
</comment>
<dbReference type="InterPro" id="IPR000719">
    <property type="entry name" value="Prot_kinase_dom"/>
</dbReference>
<dbReference type="PROSITE" id="PS00107">
    <property type="entry name" value="PROTEIN_KINASE_ATP"/>
    <property type="match status" value="1"/>
</dbReference>
<name>A0A2G5CIY6_AQUCA</name>
<evidence type="ECO:0000256" key="3">
    <source>
        <dbReference type="ARBA" id="ARBA00022475"/>
    </source>
</evidence>
<dbReference type="FunFam" id="1.10.510.10:FF:000445">
    <property type="entry name" value="MDIS1-interacting receptor like kinase 2"/>
    <property type="match status" value="1"/>
</dbReference>
<dbReference type="GO" id="GO:0004674">
    <property type="term" value="F:protein serine/threonine kinase activity"/>
    <property type="evidence" value="ECO:0007669"/>
    <property type="project" value="UniProtKB-KW"/>
</dbReference>
<keyword evidence="15 21" id="KW-0472">Membrane</keyword>
<evidence type="ECO:0000256" key="18">
    <source>
        <dbReference type="ARBA" id="ARBA00047899"/>
    </source>
</evidence>
<evidence type="ECO:0000256" key="2">
    <source>
        <dbReference type="ARBA" id="ARBA00012513"/>
    </source>
</evidence>
<comment type="catalytic activity">
    <reaction evidence="18">
        <text>L-threonyl-[protein] + ATP = O-phospho-L-threonyl-[protein] + ADP + H(+)</text>
        <dbReference type="Rhea" id="RHEA:46608"/>
        <dbReference type="Rhea" id="RHEA-COMP:11060"/>
        <dbReference type="Rhea" id="RHEA-COMP:11605"/>
        <dbReference type="ChEBI" id="CHEBI:15378"/>
        <dbReference type="ChEBI" id="CHEBI:30013"/>
        <dbReference type="ChEBI" id="CHEBI:30616"/>
        <dbReference type="ChEBI" id="CHEBI:61977"/>
        <dbReference type="ChEBI" id="CHEBI:456216"/>
        <dbReference type="EC" id="2.7.11.1"/>
    </reaction>
</comment>
<keyword evidence="24" id="KW-1185">Reference proteome</keyword>
<dbReference type="EMBL" id="KZ305068">
    <property type="protein sequence ID" value="PIA31244.1"/>
    <property type="molecule type" value="Genomic_DNA"/>
</dbReference>
<dbReference type="AlphaFoldDB" id="A0A2G5CIY6"/>
<dbReference type="Pfam" id="PF00560">
    <property type="entry name" value="LRR_1"/>
    <property type="match status" value="7"/>
</dbReference>
<evidence type="ECO:0000256" key="11">
    <source>
        <dbReference type="ARBA" id="ARBA00022741"/>
    </source>
</evidence>
<keyword evidence="9" id="KW-0732">Signal</keyword>
<evidence type="ECO:0000256" key="15">
    <source>
        <dbReference type="ARBA" id="ARBA00023136"/>
    </source>
</evidence>
<dbReference type="FunFam" id="3.30.200.20:FF:000309">
    <property type="entry name" value="Leucine-rich repeat receptor protein kinase MSP1"/>
    <property type="match status" value="1"/>
</dbReference>
<keyword evidence="7" id="KW-0808">Transferase</keyword>
<dbReference type="InterPro" id="IPR032675">
    <property type="entry name" value="LRR_dom_sf"/>
</dbReference>
<dbReference type="PANTHER" id="PTHR48005">
    <property type="entry name" value="LEUCINE RICH REPEAT KINASE 2"/>
    <property type="match status" value="1"/>
</dbReference>
<dbReference type="InterPro" id="IPR003591">
    <property type="entry name" value="Leu-rich_rpt_typical-subtyp"/>
</dbReference>
<dbReference type="PROSITE" id="PS50011">
    <property type="entry name" value="PROTEIN_KINASE_DOM"/>
    <property type="match status" value="1"/>
</dbReference>
<dbReference type="InterPro" id="IPR011009">
    <property type="entry name" value="Kinase-like_dom_sf"/>
</dbReference>
<keyword evidence="5" id="KW-0597">Phosphoprotein</keyword>
<protein>
    <recommendedName>
        <fullName evidence="2">non-specific serine/threonine protein kinase</fullName>
        <ecNumber evidence="2">2.7.11.1</ecNumber>
    </recommendedName>
</protein>
<dbReference type="FunFam" id="3.80.10.10:FF:000095">
    <property type="entry name" value="LRR receptor-like serine/threonine-protein kinase GSO1"/>
    <property type="match status" value="1"/>
</dbReference>
<evidence type="ECO:0000256" key="8">
    <source>
        <dbReference type="ARBA" id="ARBA00022692"/>
    </source>
</evidence>
<dbReference type="SMART" id="SM00365">
    <property type="entry name" value="LRR_SD22"/>
    <property type="match status" value="5"/>
</dbReference>
<dbReference type="Pfam" id="PF13855">
    <property type="entry name" value="LRR_8"/>
    <property type="match status" value="2"/>
</dbReference>
<evidence type="ECO:0000256" key="12">
    <source>
        <dbReference type="ARBA" id="ARBA00022777"/>
    </source>
</evidence>
<feature type="transmembrane region" description="Helical" evidence="21">
    <location>
        <begin position="471"/>
        <end position="493"/>
    </location>
</feature>
<keyword evidence="10" id="KW-0677">Repeat</keyword>
<keyword evidence="16" id="KW-0675">Receptor</keyword>
<feature type="domain" description="Protein kinase" evidence="22">
    <location>
        <begin position="539"/>
        <end position="809"/>
    </location>
</feature>
<dbReference type="FunFam" id="3.80.10.10:FF:000416">
    <property type="entry name" value="Probable leucine-rich repeat receptor-like protein kinase At5g63930"/>
    <property type="match status" value="1"/>
</dbReference>
<dbReference type="PROSITE" id="PS00109">
    <property type="entry name" value="PROTEIN_KINASE_TYR"/>
    <property type="match status" value="1"/>
</dbReference>
<evidence type="ECO:0000256" key="13">
    <source>
        <dbReference type="ARBA" id="ARBA00022840"/>
    </source>
</evidence>
<dbReference type="SUPFAM" id="SSF52058">
    <property type="entry name" value="L domain-like"/>
    <property type="match status" value="2"/>
</dbReference>
<keyword evidence="13 20" id="KW-0067">ATP-binding</keyword>
<dbReference type="FunCoup" id="A0A2G5CIY6">
    <property type="interactions" value="473"/>
</dbReference>
<keyword evidence="14 21" id="KW-1133">Transmembrane helix</keyword>
<dbReference type="SUPFAM" id="SSF56112">
    <property type="entry name" value="Protein kinase-like (PK-like)"/>
    <property type="match status" value="1"/>
</dbReference>
<dbReference type="EC" id="2.7.11.1" evidence="2"/>
<evidence type="ECO:0000313" key="23">
    <source>
        <dbReference type="EMBL" id="PIA31244.1"/>
    </source>
</evidence>
<evidence type="ECO:0000256" key="19">
    <source>
        <dbReference type="ARBA" id="ARBA00048679"/>
    </source>
</evidence>
<proteinExistence type="predicted"/>
<reference evidence="23 24" key="1">
    <citation type="submission" date="2017-09" db="EMBL/GenBank/DDBJ databases">
        <title>WGS assembly of Aquilegia coerulea Goldsmith.</title>
        <authorList>
            <person name="Hodges S."/>
            <person name="Kramer E."/>
            <person name="Nordborg M."/>
            <person name="Tomkins J."/>
            <person name="Borevitz J."/>
            <person name="Derieg N."/>
            <person name="Yan J."/>
            <person name="Mihaltcheva S."/>
            <person name="Hayes R.D."/>
            <person name="Rokhsar D."/>
        </authorList>
    </citation>
    <scope>NUCLEOTIDE SEQUENCE [LARGE SCALE GENOMIC DNA]</scope>
    <source>
        <strain evidence="24">cv. Goldsmith</strain>
    </source>
</reference>
<dbReference type="InParanoid" id="A0A2G5CIY6"/>
<evidence type="ECO:0000256" key="9">
    <source>
        <dbReference type="ARBA" id="ARBA00022729"/>
    </source>
</evidence>
<organism evidence="23 24">
    <name type="scientific">Aquilegia coerulea</name>
    <name type="common">Rocky mountain columbine</name>
    <dbReference type="NCBI Taxonomy" id="218851"/>
    <lineage>
        <taxon>Eukaryota</taxon>
        <taxon>Viridiplantae</taxon>
        <taxon>Streptophyta</taxon>
        <taxon>Embryophyta</taxon>
        <taxon>Tracheophyta</taxon>
        <taxon>Spermatophyta</taxon>
        <taxon>Magnoliopsida</taxon>
        <taxon>Ranunculales</taxon>
        <taxon>Ranunculaceae</taxon>
        <taxon>Thalictroideae</taxon>
        <taxon>Aquilegia</taxon>
    </lineage>
</organism>
<keyword evidence="11 20" id="KW-0547">Nucleotide-binding</keyword>
<evidence type="ECO:0000259" key="22">
    <source>
        <dbReference type="PROSITE" id="PS50011"/>
    </source>
</evidence>
<dbReference type="STRING" id="218851.A0A2G5CIY6"/>
<keyword evidence="4" id="KW-0723">Serine/threonine-protein kinase</keyword>
<dbReference type="SMART" id="SM00369">
    <property type="entry name" value="LRR_TYP"/>
    <property type="match status" value="5"/>
</dbReference>
<feature type="non-terminal residue" evidence="23">
    <location>
        <position position="1"/>
    </location>
</feature>
<keyword evidence="12" id="KW-0418">Kinase</keyword>
<dbReference type="InterPro" id="IPR017441">
    <property type="entry name" value="Protein_kinase_ATP_BS"/>
</dbReference>
<dbReference type="Gene3D" id="3.80.10.10">
    <property type="entry name" value="Ribonuclease Inhibitor"/>
    <property type="match status" value="4"/>
</dbReference>
<evidence type="ECO:0000256" key="4">
    <source>
        <dbReference type="ARBA" id="ARBA00022527"/>
    </source>
</evidence>
<keyword evidence="3" id="KW-1003">Cell membrane</keyword>
<keyword evidence="6" id="KW-0433">Leucine-rich repeat</keyword>
<dbReference type="Proteomes" id="UP000230069">
    <property type="component" value="Unassembled WGS sequence"/>
</dbReference>
<dbReference type="InterPro" id="IPR001611">
    <property type="entry name" value="Leu-rich_rpt"/>
</dbReference>
<evidence type="ECO:0000256" key="21">
    <source>
        <dbReference type="SAM" id="Phobius"/>
    </source>
</evidence>
<gene>
    <name evidence="23" type="ORF">AQUCO_05100037v1</name>
</gene>
<accession>A0A2G5CIY6</accession>
<dbReference type="InterPro" id="IPR008266">
    <property type="entry name" value="Tyr_kinase_AS"/>
</dbReference>
<dbReference type="Gene3D" id="3.30.200.20">
    <property type="entry name" value="Phosphorylase Kinase, domain 1"/>
    <property type="match status" value="1"/>
</dbReference>
<evidence type="ECO:0000256" key="16">
    <source>
        <dbReference type="ARBA" id="ARBA00023170"/>
    </source>
</evidence>